<dbReference type="OrthoDB" id="43807at2759"/>
<feature type="region of interest" description="Disordered" evidence="1">
    <location>
        <begin position="212"/>
        <end position="233"/>
    </location>
</feature>
<dbReference type="Gramene" id="Pp3c15_5100V3.1">
    <property type="protein sequence ID" value="Pp3c15_5100V3.1"/>
    <property type="gene ID" value="Pp3c15_5100"/>
</dbReference>
<dbReference type="EMBL" id="ABEU02000015">
    <property type="protein sequence ID" value="PNR39061.1"/>
    <property type="molecule type" value="Genomic_DNA"/>
</dbReference>
<dbReference type="PaxDb" id="3218-PP1S83_168V6.1"/>
<feature type="region of interest" description="Disordered" evidence="1">
    <location>
        <begin position="777"/>
        <end position="812"/>
    </location>
</feature>
<protein>
    <submittedName>
        <fullName evidence="2 3">Uncharacterized protein</fullName>
    </submittedName>
</protein>
<dbReference type="EnsemblPlants" id="Pp3c15_5100V3.1">
    <property type="protein sequence ID" value="Pp3c15_5100V3.1"/>
    <property type="gene ID" value="Pp3c15_5100"/>
</dbReference>
<dbReference type="PANTHER" id="PTHR22774">
    <property type="entry name" value="CHOREIN N-TERMINAL DOMAIN-CONTAINING PROTEIN"/>
    <property type="match status" value="1"/>
</dbReference>
<evidence type="ECO:0000313" key="4">
    <source>
        <dbReference type="Proteomes" id="UP000006727"/>
    </source>
</evidence>
<dbReference type="STRING" id="3218.A0A2K1JC14"/>
<reference evidence="3" key="3">
    <citation type="submission" date="2020-12" db="UniProtKB">
        <authorList>
            <consortium name="EnsemblPlants"/>
        </authorList>
    </citation>
    <scope>IDENTIFICATION</scope>
</reference>
<accession>A0A2K1JC14</accession>
<dbReference type="PANTHER" id="PTHR22774:SF11">
    <property type="entry name" value="CHOREIN N-TERMINAL DOMAIN-CONTAINING PROTEIN"/>
    <property type="match status" value="1"/>
</dbReference>
<feature type="compositionally biased region" description="Low complexity" evidence="1">
    <location>
        <begin position="778"/>
        <end position="802"/>
    </location>
</feature>
<name>A0A2K1JC14_PHYPA</name>
<dbReference type="Gramene" id="Pp3c15_5100V3.2">
    <property type="protein sequence ID" value="Pp3c15_5100V3.2"/>
    <property type="gene ID" value="Pp3c15_5100"/>
</dbReference>
<dbReference type="InterPro" id="IPR026728">
    <property type="entry name" value="BLTP3A/B"/>
</dbReference>
<organism evidence="2">
    <name type="scientific">Physcomitrium patens</name>
    <name type="common">Spreading-leaved earth moss</name>
    <name type="synonym">Physcomitrella patens</name>
    <dbReference type="NCBI Taxonomy" id="3218"/>
    <lineage>
        <taxon>Eukaryota</taxon>
        <taxon>Viridiplantae</taxon>
        <taxon>Streptophyta</taxon>
        <taxon>Embryophyta</taxon>
        <taxon>Bryophyta</taxon>
        <taxon>Bryophytina</taxon>
        <taxon>Bryopsida</taxon>
        <taxon>Funariidae</taxon>
        <taxon>Funariales</taxon>
        <taxon>Funariaceae</taxon>
        <taxon>Physcomitrium</taxon>
    </lineage>
</organism>
<dbReference type="Proteomes" id="UP000006727">
    <property type="component" value="Chromosome 15"/>
</dbReference>
<dbReference type="GeneID" id="112292466"/>
<evidence type="ECO:0000313" key="3">
    <source>
        <dbReference type="EnsemblPlants" id="Pp3c15_5100V3.1"/>
    </source>
</evidence>
<sequence>MESLLLRGLESTLRYWLRTFSREQFRLRGRSIQLYDLDVDGDALHASLGLPPTLQITEARIRNLELRIASITNVHREPIVAEIDELELTISEKLYSDLGYIPGGLPSSSSGDAYGYGYSDKLADGMTLRIGRVHMLLETKGVSHQKGAATWIPPVASITITNLELFTTDERWQIVPLNQARDFSINKGAIYVFKKLFWESLSLDLLPPKSDHIRSNSTASSHRHDNDERMQRGERILDKVSGCGFITVQRTEMNIPSGLEVRIHVPEILSSRISEPGLQALLRFVTGVFICMSREEANVRSFQSVDEAARTVIVFKVDQVFLSVKDIDFQMELLMKNFQYVRANVVEQKSIRAMTQIMVGSLFLRDIAVQPSCMLVQPSVNSIDPIVRPPVPAFASEKQWPKIHPFESWLLFARETTPMLCVYSSQVKPSPVAPALATQLVVQCQPLKIVLQEATCLRIALLLSESVVLESTVKLPDRSLHAAYLTFKEFDLTIPVNGALMDEADRGGPFTGIRIYISGFMMANSPFLTFRMLDLDNDPACSSIWKGQPVHSSHQRWILRASNATIALETDNLDDSVQKNAAAEADRAARLWHCVEMSDLGVEAAMLSGDGEPLMTFLPSGGIVRLGLSCKKCVAYMTYEQYSFVLKLYRLSGGAVEALNEMSKSFTSKDVQMNFEETSSKKLLDIVPVDTAVVLRLSSLDFRLLATVPGRIGKEGPTLAKLLGWEVFLSVTHKKLAGAAMVTSKLQWLDIQVECVEFETYQSEGECSSKQALKNHVSSSESSSRSPDSSVLSSTSSSRASSTKGEPAGLPDKEAFLEEQTNFESASYILCPVIWTGKERGSMVPVERNVGEDEYSAPKTPFMDVNIEMLISQEKQETDGSKLQVIARVGGVRLGGSMCQVESLLQKHHLIGPRGVPGRNIKKLIKFFSDGPIVNMLKPYSMESKGAGVPAMLTSNDNLWPLDIFHILDLDIQFLDWLFSLEGVEVAADSSSKSLKPELKSLESDVSWYVTFRSLQFVGRGTKIMSQISAKDGERKHLRPMQNLTMRIEGLQAVRDKAKHASHFESEYSATNAMGIEKEELPMKKTKKMPDALPNISSTSGCDLELCLVERGNDIETDFGMGNWLMDRFRVGVGEPVQIEGTRQELEDLREICKAEIKAARRMASAVVKLFERETADKIGNEDLDLKLPLPEQQAKEKFPENIPVPRPLMQTSGTEFGKEFDEMEAAILTSQDLCAKISHQMGHIKEDKAFLCWGTKLRSSAPVDELARLQKQLLRMKALLPSLRNGIN</sequence>
<gene>
    <name evidence="3" type="primary">LOC112292466</name>
    <name evidence="2" type="ORF">PHYPA_019339</name>
</gene>
<proteinExistence type="predicted"/>
<feature type="compositionally biased region" description="Basic and acidic residues" evidence="1">
    <location>
        <begin position="222"/>
        <end position="233"/>
    </location>
</feature>
<evidence type="ECO:0000313" key="2">
    <source>
        <dbReference type="EMBL" id="PNR39061.1"/>
    </source>
</evidence>
<keyword evidence="4" id="KW-1185">Reference proteome</keyword>
<evidence type="ECO:0000256" key="1">
    <source>
        <dbReference type="SAM" id="MobiDB-lite"/>
    </source>
</evidence>
<dbReference type="EnsemblPlants" id="Pp3c15_5100V3.2">
    <property type="protein sequence ID" value="Pp3c15_5100V3.2"/>
    <property type="gene ID" value="Pp3c15_5100"/>
</dbReference>
<reference evidence="2 4" key="2">
    <citation type="journal article" date="2018" name="Plant J.">
        <title>The Physcomitrella patens chromosome-scale assembly reveals moss genome structure and evolution.</title>
        <authorList>
            <person name="Lang D."/>
            <person name="Ullrich K.K."/>
            <person name="Murat F."/>
            <person name="Fuchs J."/>
            <person name="Jenkins J."/>
            <person name="Haas F.B."/>
            <person name="Piednoel M."/>
            <person name="Gundlach H."/>
            <person name="Van Bel M."/>
            <person name="Meyberg R."/>
            <person name="Vives C."/>
            <person name="Morata J."/>
            <person name="Symeonidi A."/>
            <person name="Hiss M."/>
            <person name="Muchero W."/>
            <person name="Kamisugi Y."/>
            <person name="Saleh O."/>
            <person name="Blanc G."/>
            <person name="Decker E.L."/>
            <person name="van Gessel N."/>
            <person name="Grimwood J."/>
            <person name="Hayes R.D."/>
            <person name="Graham S.W."/>
            <person name="Gunter L.E."/>
            <person name="McDaniel S.F."/>
            <person name="Hoernstein S.N.W."/>
            <person name="Larsson A."/>
            <person name="Li F.W."/>
            <person name="Perroud P.F."/>
            <person name="Phillips J."/>
            <person name="Ranjan P."/>
            <person name="Rokshar D.S."/>
            <person name="Rothfels C.J."/>
            <person name="Schneider L."/>
            <person name="Shu S."/>
            <person name="Stevenson D.W."/>
            <person name="Thummler F."/>
            <person name="Tillich M."/>
            <person name="Villarreal Aguilar J.C."/>
            <person name="Widiez T."/>
            <person name="Wong G.K."/>
            <person name="Wymore A."/>
            <person name="Zhang Y."/>
            <person name="Zimmer A.D."/>
            <person name="Quatrano R.S."/>
            <person name="Mayer K.F.X."/>
            <person name="Goodstein D."/>
            <person name="Casacuberta J.M."/>
            <person name="Vandepoele K."/>
            <person name="Reski R."/>
            <person name="Cuming A.C."/>
            <person name="Tuskan G.A."/>
            <person name="Maumus F."/>
            <person name="Salse J."/>
            <person name="Schmutz J."/>
            <person name="Rensing S.A."/>
        </authorList>
    </citation>
    <scope>NUCLEOTIDE SEQUENCE [LARGE SCALE GENOMIC DNA]</scope>
    <source>
        <strain evidence="3 4">cv. Gransden 2004</strain>
    </source>
</reference>
<reference evidence="2 4" key="1">
    <citation type="journal article" date="2008" name="Science">
        <title>The Physcomitrella genome reveals evolutionary insights into the conquest of land by plants.</title>
        <authorList>
            <person name="Rensing S."/>
            <person name="Lang D."/>
            <person name="Zimmer A."/>
            <person name="Terry A."/>
            <person name="Salamov A."/>
            <person name="Shapiro H."/>
            <person name="Nishiyama T."/>
            <person name="Perroud P.-F."/>
            <person name="Lindquist E."/>
            <person name="Kamisugi Y."/>
            <person name="Tanahashi T."/>
            <person name="Sakakibara K."/>
            <person name="Fujita T."/>
            <person name="Oishi K."/>
            <person name="Shin-I T."/>
            <person name="Kuroki Y."/>
            <person name="Toyoda A."/>
            <person name="Suzuki Y."/>
            <person name="Hashimoto A."/>
            <person name="Yamaguchi K."/>
            <person name="Sugano A."/>
            <person name="Kohara Y."/>
            <person name="Fujiyama A."/>
            <person name="Anterola A."/>
            <person name="Aoki S."/>
            <person name="Ashton N."/>
            <person name="Barbazuk W.B."/>
            <person name="Barker E."/>
            <person name="Bennetzen J."/>
            <person name="Bezanilla M."/>
            <person name="Blankenship R."/>
            <person name="Cho S.H."/>
            <person name="Dutcher S."/>
            <person name="Estelle M."/>
            <person name="Fawcett J.A."/>
            <person name="Gundlach H."/>
            <person name="Hanada K."/>
            <person name="Heyl A."/>
            <person name="Hicks K.A."/>
            <person name="Hugh J."/>
            <person name="Lohr M."/>
            <person name="Mayer K."/>
            <person name="Melkozernov A."/>
            <person name="Murata T."/>
            <person name="Nelson D."/>
            <person name="Pils B."/>
            <person name="Prigge M."/>
            <person name="Reiss B."/>
            <person name="Renner T."/>
            <person name="Rombauts S."/>
            <person name="Rushton P."/>
            <person name="Sanderfoot A."/>
            <person name="Schween G."/>
            <person name="Shiu S.-H."/>
            <person name="Stueber K."/>
            <person name="Theodoulou F.L."/>
            <person name="Tu H."/>
            <person name="Van de Peer Y."/>
            <person name="Verrier P.J."/>
            <person name="Waters E."/>
            <person name="Wood A."/>
            <person name="Yang L."/>
            <person name="Cove D."/>
            <person name="Cuming A."/>
            <person name="Hasebe M."/>
            <person name="Lucas S."/>
            <person name="Mishler D.B."/>
            <person name="Reski R."/>
            <person name="Grigoriev I."/>
            <person name="Quatrano R.S."/>
            <person name="Boore J.L."/>
        </authorList>
    </citation>
    <scope>NUCLEOTIDE SEQUENCE [LARGE SCALE GENOMIC DNA]</scope>
    <source>
        <strain evidence="3 4">cv. Gransden 2004</strain>
    </source>
</reference>
<dbReference type="RefSeq" id="XP_024396760.1">
    <property type="nucleotide sequence ID" value="XM_024540992.2"/>
</dbReference>